<sequence>MPPLALLAPLGGAVVVYLFLRWVVWAPRVGASAATVSQHALWVGIIGWMASSLQGAVRAGQIPGNPVLGSAPSAAPDLLQALGWPVLAALAVHAIGQLSYPAPKQARRHAELAVRRIRDFLPRGLAWTTAGVFVVSLLFIVQISALPGFDPVLPEPQPTPAVGGPVNGGPVYGGPVNGGHAGRIPGAELAAWLGGALLVLAAGTWLVLWLIARRRHLETLDGADNRALRTIAMNRLLRTVSTIAAGLAAVAGNFALATPPGLRPDGPGLPIAGLNLPVLFNFIVLLAMLCWPAGELPSLAAAKAAERGTPLSHDPTAHPAARLSASIGVGLGVVAAVSLLGGLFLIRALTVAGAWGLPGMLAFVAVLLLLAIAAGELVIRANYGRADSPREWPVQPVSRGLLSTAIVAAFLLASVLVITSGGQNALHEAPVWPAVALVTAAVLAAGGAALLAARFRRGVPEAGGGHGLDGALRAISVYRIVRTLAAYCLFQAGLVLMTTSHALPPLFRDPRSFVPEDAPAAIAAGAVLAAVAVAIAVTPVRRFFRDLPSPADNRTEDASR</sequence>
<proteinExistence type="predicted"/>
<keyword evidence="1" id="KW-0812">Transmembrane</keyword>
<dbReference type="EMBL" id="JAFNLL010000006">
    <property type="protein sequence ID" value="MBO1267139.1"/>
    <property type="molecule type" value="Genomic_DNA"/>
</dbReference>
<evidence type="ECO:0000256" key="1">
    <source>
        <dbReference type="SAM" id="Phobius"/>
    </source>
</evidence>
<feature type="transmembrane region" description="Helical" evidence="1">
    <location>
        <begin position="124"/>
        <end position="145"/>
    </location>
</feature>
<feature type="transmembrane region" description="Helical" evidence="1">
    <location>
        <begin position="518"/>
        <end position="537"/>
    </location>
</feature>
<feature type="transmembrane region" description="Helical" evidence="1">
    <location>
        <begin position="355"/>
        <end position="379"/>
    </location>
</feature>
<comment type="caution">
    <text evidence="2">The sequence shown here is derived from an EMBL/GenBank/DDBJ whole genome shotgun (WGS) entry which is preliminary data.</text>
</comment>
<evidence type="ECO:0000313" key="3">
    <source>
        <dbReference type="Proteomes" id="UP000664164"/>
    </source>
</evidence>
<dbReference type="Proteomes" id="UP000664164">
    <property type="component" value="Unassembled WGS sequence"/>
</dbReference>
<gene>
    <name evidence="2" type="ORF">J1902_03950</name>
</gene>
<dbReference type="RefSeq" id="WP_207614963.1">
    <property type="nucleotide sequence ID" value="NZ_JAFNLL010000006.1"/>
</dbReference>
<evidence type="ECO:0000313" key="2">
    <source>
        <dbReference type="EMBL" id="MBO1267139.1"/>
    </source>
</evidence>
<dbReference type="AlphaFoldDB" id="A0A939HDF0"/>
<feature type="transmembrane region" description="Helical" evidence="1">
    <location>
        <begin position="39"/>
        <end position="61"/>
    </location>
</feature>
<reference evidence="2" key="1">
    <citation type="submission" date="2021-03" db="EMBL/GenBank/DDBJ databases">
        <title>A new species, PO-11, isolated from a karst cave deposit.</title>
        <authorList>
            <person name="Zhaoxiaoyong W."/>
        </authorList>
    </citation>
    <scope>NUCLEOTIDE SEQUENCE</scope>
    <source>
        <strain evidence="2">PO-11</strain>
    </source>
</reference>
<feature type="transmembrane region" description="Helical" evidence="1">
    <location>
        <begin position="323"/>
        <end position="349"/>
    </location>
</feature>
<protein>
    <submittedName>
        <fullName evidence="2">Uncharacterized protein</fullName>
    </submittedName>
</protein>
<feature type="transmembrane region" description="Helical" evidence="1">
    <location>
        <begin position="189"/>
        <end position="211"/>
    </location>
</feature>
<accession>A0A939HDF0</accession>
<keyword evidence="1" id="KW-0472">Membrane</keyword>
<keyword evidence="1" id="KW-1133">Transmembrane helix</keyword>
<feature type="transmembrane region" description="Helical" evidence="1">
    <location>
        <begin position="431"/>
        <end position="453"/>
    </location>
</feature>
<organism evidence="2 3">
    <name type="scientific">Arthrobacter cavernae</name>
    <dbReference type="NCBI Taxonomy" id="2817681"/>
    <lineage>
        <taxon>Bacteria</taxon>
        <taxon>Bacillati</taxon>
        <taxon>Actinomycetota</taxon>
        <taxon>Actinomycetes</taxon>
        <taxon>Micrococcales</taxon>
        <taxon>Micrococcaceae</taxon>
        <taxon>Arthrobacter</taxon>
    </lineage>
</organism>
<feature type="transmembrane region" description="Helical" evidence="1">
    <location>
        <begin position="81"/>
        <end position="103"/>
    </location>
</feature>
<feature type="transmembrane region" description="Helical" evidence="1">
    <location>
        <begin position="480"/>
        <end position="498"/>
    </location>
</feature>
<keyword evidence="3" id="KW-1185">Reference proteome</keyword>
<feature type="transmembrane region" description="Helical" evidence="1">
    <location>
        <begin position="400"/>
        <end position="419"/>
    </location>
</feature>
<feature type="transmembrane region" description="Helical" evidence="1">
    <location>
        <begin position="6"/>
        <end position="27"/>
    </location>
</feature>
<name>A0A939HDF0_9MICC</name>
<feature type="transmembrane region" description="Helical" evidence="1">
    <location>
        <begin position="278"/>
        <end position="302"/>
    </location>
</feature>
<feature type="transmembrane region" description="Helical" evidence="1">
    <location>
        <begin position="236"/>
        <end position="258"/>
    </location>
</feature>